<dbReference type="KEGG" id="tga:TGAM_0885"/>
<dbReference type="STRING" id="593117.TGAM_0885"/>
<proteinExistence type="predicted"/>
<name>C5A575_THEGJ</name>
<dbReference type="HOGENOM" id="CLU_1237976_0_0_2"/>
<keyword evidence="2" id="KW-1185">Reference proteome</keyword>
<dbReference type="eggNOG" id="arCOG07145">
    <property type="taxonomic scope" value="Archaea"/>
</dbReference>
<dbReference type="EMBL" id="CP001398">
    <property type="protein sequence ID" value="ACS33387.1"/>
    <property type="molecule type" value="Genomic_DNA"/>
</dbReference>
<accession>C5A575</accession>
<sequence>MEKIVIKGKHIYFEVALGWFKEAEVYDPFPVILLFDEHVLVGQCWTPKGGKLQGTCTDPLIVLDGLVWGLDGALLEPDEQGGCNRHREMAREYGFNVANDTPIYRSVLAMQSYVFFERIGDSVKIHYYNGLLEGTDCPEYKGKHKGTIEVPLIEFGEDVLRVFGEYLERHYKRVEKVRQEAYGYNRMDEYKLYLKQYLEDLEDWKTLKEKLKVSKNK</sequence>
<dbReference type="Proteomes" id="UP000001488">
    <property type="component" value="Chromosome"/>
</dbReference>
<organism evidence="1 2">
    <name type="scientific">Thermococcus gammatolerans (strain DSM 15229 / JCM 11827 / EJ3)</name>
    <dbReference type="NCBI Taxonomy" id="593117"/>
    <lineage>
        <taxon>Archaea</taxon>
        <taxon>Methanobacteriati</taxon>
        <taxon>Methanobacteriota</taxon>
        <taxon>Thermococci</taxon>
        <taxon>Thermococcales</taxon>
        <taxon>Thermococcaceae</taxon>
        <taxon>Thermococcus</taxon>
    </lineage>
</organism>
<evidence type="ECO:0000313" key="2">
    <source>
        <dbReference type="Proteomes" id="UP000001488"/>
    </source>
</evidence>
<dbReference type="AlphaFoldDB" id="C5A575"/>
<dbReference type="PaxDb" id="593117-TGAM_0885"/>
<reference evidence="1 2" key="1">
    <citation type="journal article" date="2007" name="Genome Biol.">
        <title>Genome analysis and genome-wide proteomics of Thermococcus gammatolerans, the most radioresistant organism known amongst the Archaea.</title>
        <authorList>
            <person name="Zivanovic Y."/>
            <person name="Armengaud J."/>
            <person name="Lagorce A."/>
            <person name="Leplat C."/>
            <person name="Guerin P."/>
            <person name="Dutertre M."/>
            <person name="Anthouard V."/>
            <person name="Forterre P."/>
            <person name="Wincker P."/>
            <person name="Confalonieri F."/>
        </authorList>
    </citation>
    <scope>NUCLEOTIDE SEQUENCE [LARGE SCALE GENOMIC DNA]</scope>
    <source>
        <strain evidence="2">DSM 15229 / JCM 11827 / EJ3</strain>
    </source>
</reference>
<gene>
    <name evidence="1" type="ordered locus">TGAM_0885</name>
</gene>
<protein>
    <submittedName>
        <fullName evidence="1">Uncharacterized protein</fullName>
    </submittedName>
</protein>
<evidence type="ECO:0000313" key="1">
    <source>
        <dbReference type="EMBL" id="ACS33387.1"/>
    </source>
</evidence>
<dbReference type="PATRIC" id="fig|593117.10.peg.883"/>